<organism evidence="3 4">
    <name type="scientific">Staphylotrichum longicolle</name>
    <dbReference type="NCBI Taxonomy" id="669026"/>
    <lineage>
        <taxon>Eukaryota</taxon>
        <taxon>Fungi</taxon>
        <taxon>Dikarya</taxon>
        <taxon>Ascomycota</taxon>
        <taxon>Pezizomycotina</taxon>
        <taxon>Sordariomycetes</taxon>
        <taxon>Sordariomycetidae</taxon>
        <taxon>Sordariales</taxon>
        <taxon>Chaetomiaceae</taxon>
        <taxon>Staphylotrichum</taxon>
    </lineage>
</organism>
<protein>
    <recommendedName>
        <fullName evidence="2">Thioesterase domain-containing protein</fullName>
    </recommendedName>
</protein>
<dbReference type="Gene3D" id="3.10.129.10">
    <property type="entry name" value="Hotdog Thioesterase"/>
    <property type="match status" value="1"/>
</dbReference>
<reference evidence="3" key="1">
    <citation type="submission" date="2023-02" db="EMBL/GenBank/DDBJ databases">
        <authorList>
            <person name="Palmer J.M."/>
        </authorList>
    </citation>
    <scope>NUCLEOTIDE SEQUENCE</scope>
    <source>
        <strain evidence="3">FW57</strain>
    </source>
</reference>
<evidence type="ECO:0000313" key="4">
    <source>
        <dbReference type="Proteomes" id="UP001197093"/>
    </source>
</evidence>
<evidence type="ECO:0000259" key="2">
    <source>
        <dbReference type="Pfam" id="PF03061"/>
    </source>
</evidence>
<dbReference type="PANTHER" id="PTHR47260:SF3">
    <property type="entry name" value="THIOESTERASE FAMILY PROTEIN (AFU_ORTHOLOGUE AFUA_7G03960)"/>
    <property type="match status" value="1"/>
</dbReference>
<dbReference type="AlphaFoldDB" id="A0AAD4EUR5"/>
<feature type="domain" description="Thioesterase" evidence="2">
    <location>
        <begin position="172"/>
        <end position="245"/>
    </location>
</feature>
<accession>A0AAD4EUR5</accession>
<dbReference type="InterPro" id="IPR052061">
    <property type="entry name" value="PTE-AB_protein"/>
</dbReference>
<feature type="compositionally biased region" description="Polar residues" evidence="1">
    <location>
        <begin position="1"/>
        <end position="22"/>
    </location>
</feature>
<feature type="region of interest" description="Disordered" evidence="1">
    <location>
        <begin position="110"/>
        <end position="146"/>
    </location>
</feature>
<proteinExistence type="predicted"/>
<dbReference type="Pfam" id="PF03061">
    <property type="entry name" value="4HBT"/>
    <property type="match status" value="1"/>
</dbReference>
<feature type="region of interest" description="Disordered" evidence="1">
    <location>
        <begin position="1"/>
        <end position="39"/>
    </location>
</feature>
<dbReference type="InterPro" id="IPR006683">
    <property type="entry name" value="Thioestr_dom"/>
</dbReference>
<dbReference type="SUPFAM" id="SSF54637">
    <property type="entry name" value="Thioesterase/thiol ester dehydrase-isomerase"/>
    <property type="match status" value="1"/>
</dbReference>
<comment type="caution">
    <text evidence="3">The sequence shown here is derived from an EMBL/GenBank/DDBJ whole genome shotgun (WGS) entry which is preliminary data.</text>
</comment>
<dbReference type="EMBL" id="JAHCVI010000003">
    <property type="protein sequence ID" value="KAG7287877.1"/>
    <property type="molecule type" value="Genomic_DNA"/>
</dbReference>
<dbReference type="InterPro" id="IPR029069">
    <property type="entry name" value="HotDog_dom_sf"/>
</dbReference>
<dbReference type="CDD" id="cd03443">
    <property type="entry name" value="PaaI_thioesterase"/>
    <property type="match status" value="1"/>
</dbReference>
<keyword evidence="4" id="KW-1185">Reference proteome</keyword>
<dbReference type="PANTHER" id="PTHR47260">
    <property type="entry name" value="UPF0644 PROTEIN PB2B4.06"/>
    <property type="match status" value="1"/>
</dbReference>
<gene>
    <name evidence="3" type="ORF">NEMBOFW57_007394</name>
</gene>
<evidence type="ECO:0000313" key="3">
    <source>
        <dbReference type="EMBL" id="KAG7287877.1"/>
    </source>
</evidence>
<dbReference type="Proteomes" id="UP001197093">
    <property type="component" value="Unassembled WGS sequence"/>
</dbReference>
<name>A0AAD4EUR5_9PEZI</name>
<evidence type="ECO:0000256" key="1">
    <source>
        <dbReference type="SAM" id="MobiDB-lite"/>
    </source>
</evidence>
<sequence>MNPNRAKQAKPANSQQHDQAGQTLAVKKPKHSGPDKHDQYIRDPLAHFLSIPWAAKALTDPAVLDIVVSDRTRLATGEQQFVRSILSSETTVRACVTYFLRVPSQQQQERKKTLFSASGGHHGAGEGGQQPLSKSKALLQGGGPENGEGPEKPFLLFNALLDLGEDLCGFKGTLHGGALVVLLDETMCAAADNQSSYAFTATMTTKFLKPVKLPGVVVVRSRVIKKEGRKIWVRGSIEDGDGNLMAESEAMLVDKAPNRLVKSNL</sequence>